<dbReference type="InterPro" id="IPR032473">
    <property type="entry name" value="Argonaute_Mid_dom"/>
</dbReference>
<dbReference type="CDD" id="cd04657">
    <property type="entry name" value="Piwi_ago-like"/>
    <property type="match status" value="1"/>
</dbReference>
<dbReference type="SUPFAM" id="SSF53098">
    <property type="entry name" value="Ribonuclease H-like"/>
    <property type="match status" value="1"/>
</dbReference>
<dbReference type="SMART" id="SM00950">
    <property type="entry name" value="Piwi"/>
    <property type="match status" value="1"/>
</dbReference>
<dbReference type="EMBL" id="JBANRG010000016">
    <property type="protein sequence ID" value="KAK7459532.1"/>
    <property type="molecule type" value="Genomic_DNA"/>
</dbReference>
<evidence type="ECO:0008006" key="6">
    <source>
        <dbReference type="Google" id="ProtNLM"/>
    </source>
</evidence>
<evidence type="ECO:0000313" key="5">
    <source>
        <dbReference type="Proteomes" id="UP001498398"/>
    </source>
</evidence>
<dbReference type="Pfam" id="PF02170">
    <property type="entry name" value="PAZ"/>
    <property type="match status" value="1"/>
</dbReference>
<dbReference type="InterPro" id="IPR003100">
    <property type="entry name" value="PAZ_dom"/>
</dbReference>
<dbReference type="Pfam" id="PF08699">
    <property type="entry name" value="ArgoL1"/>
    <property type="match status" value="1"/>
</dbReference>
<organism evidence="4 5">
    <name type="scientific">Marasmiellus scandens</name>
    <dbReference type="NCBI Taxonomy" id="2682957"/>
    <lineage>
        <taxon>Eukaryota</taxon>
        <taxon>Fungi</taxon>
        <taxon>Dikarya</taxon>
        <taxon>Basidiomycota</taxon>
        <taxon>Agaricomycotina</taxon>
        <taxon>Agaricomycetes</taxon>
        <taxon>Agaricomycetidae</taxon>
        <taxon>Agaricales</taxon>
        <taxon>Marasmiineae</taxon>
        <taxon>Omphalotaceae</taxon>
        <taxon>Marasmiellus</taxon>
    </lineage>
</organism>
<feature type="region of interest" description="Disordered" evidence="1">
    <location>
        <begin position="1"/>
        <end position="33"/>
    </location>
</feature>
<feature type="domain" description="PAZ" evidence="2">
    <location>
        <begin position="283"/>
        <end position="395"/>
    </location>
</feature>
<evidence type="ECO:0000313" key="4">
    <source>
        <dbReference type="EMBL" id="KAK7459532.1"/>
    </source>
</evidence>
<name>A0ABR1JJ76_9AGAR</name>
<dbReference type="Gene3D" id="3.40.50.2300">
    <property type="match status" value="1"/>
</dbReference>
<dbReference type="PROSITE" id="PS50822">
    <property type="entry name" value="PIWI"/>
    <property type="match status" value="1"/>
</dbReference>
<dbReference type="Proteomes" id="UP001498398">
    <property type="component" value="Unassembled WGS sequence"/>
</dbReference>
<dbReference type="InterPro" id="IPR036085">
    <property type="entry name" value="PAZ_dom_sf"/>
</dbReference>
<dbReference type="Pfam" id="PF16486">
    <property type="entry name" value="ArgoN"/>
    <property type="match status" value="1"/>
</dbReference>
<protein>
    <recommendedName>
        <fullName evidence="6">Argonaute-like protein</fullName>
    </recommendedName>
</protein>
<dbReference type="InterPro" id="IPR036397">
    <property type="entry name" value="RNaseH_sf"/>
</dbReference>
<comment type="caution">
    <text evidence="4">The sequence shown here is derived from an EMBL/GenBank/DDBJ whole genome shotgun (WGS) entry which is preliminary data.</text>
</comment>
<dbReference type="Gene3D" id="2.170.260.10">
    <property type="entry name" value="paz domain"/>
    <property type="match status" value="1"/>
</dbReference>
<gene>
    <name evidence="4" type="ORF">VKT23_009515</name>
</gene>
<dbReference type="InterPro" id="IPR032474">
    <property type="entry name" value="Argonaute_N"/>
</dbReference>
<dbReference type="CDD" id="cd02846">
    <property type="entry name" value="PAZ_argonaute_like"/>
    <property type="match status" value="1"/>
</dbReference>
<dbReference type="PANTHER" id="PTHR22891">
    <property type="entry name" value="EUKARYOTIC TRANSLATION INITIATION FACTOR 2C"/>
    <property type="match status" value="1"/>
</dbReference>
<dbReference type="InterPro" id="IPR012337">
    <property type="entry name" value="RNaseH-like_sf"/>
</dbReference>
<accession>A0ABR1JJ76</accession>
<dbReference type="SUPFAM" id="SSF101690">
    <property type="entry name" value="PAZ domain"/>
    <property type="match status" value="1"/>
</dbReference>
<sequence>MTPRDTRGGRARGAPLDDNNRSGDTPRGGPALIGCGPSAGQGILQTGPSFPEHVQSVGLRRSSYGTAGERARAHVNAYGIEIEDKMIYLYDIRLVSGSGKISNSNIHNIASAIDKNYPVKVNFQLIETLQLEIAPEIFNLAGAYDGRKILYTPHKLNLGPSDLREFDVPLILDDNRPPTVHKVKTSLAAQVNTTVLRRLLQGVQSQDEQVSMAITALNVIVRAKLINNHPFNARSIFPLDGENKDVGHGLELIRGHFLSFRPAIQKLLLNIDISTALFIKPGPLIDVALSHFNEPGAGLSILSPQEEFDGRRKVSLQRFLSNVRVQVAPSNRIVTINRLTNLGANEYRFVRNGVEISVAEYFRDQHNQPLQYPELICILTARNAAFPLEKCTVLPGQIFRKEIPPEVTKDMIAFSKMTPRERLNKIRGGVSALEYGQSDYFRQFGFSMNTNAFLEFDIRNIQPPKLRYHPSSVPLLPKLGKWNMMGRQFHKPAEIKRWVFVVFEPKSEMSFGSVQGIIKDFIDALNKVGITVNEVDPVIHYAIGQSDTVTQELNAAMDKCFQKNKGYPDLLVAILPNFFEHIYHEIKYFGDCVRGVMTQCLNSRKCFHAKPQYWANVCLKVNPRLNGINIIPDSADLYPDTIILGADVMHPPPGSNAPSYTAVVGSVDKGLVKYVVTSNVQQSRVEIIADLYDMVKTILLYYKAYRENVEKVPKNKSAPKHLVFFRDGVSEGQFRQVLEIELRALKKVCSDFKIDVKITFVIVGKRHHYRFESISGKNQDEFGNVLPGTVVDKGITHPIEDDFYLMSHAVIGPSTGRPSHYSRLYDDYKFTADGFQSLCYMLCYVYARATRSVSIPAPVYYADIVCTRAKYHFDPHNNGLIDISAADTEGLQKYKDAYKKVAPPIARRMYFL</sequence>
<reference evidence="4 5" key="1">
    <citation type="submission" date="2024-01" db="EMBL/GenBank/DDBJ databases">
        <title>A draft genome for the cacao thread blight pathogen Marasmiellus scandens.</title>
        <authorList>
            <person name="Baruah I.K."/>
            <person name="Leung J."/>
            <person name="Bukari Y."/>
            <person name="Amoako-Attah I."/>
            <person name="Meinhardt L.W."/>
            <person name="Bailey B.A."/>
            <person name="Cohen S.P."/>
        </authorList>
    </citation>
    <scope>NUCLEOTIDE SEQUENCE [LARGE SCALE GENOMIC DNA]</scope>
    <source>
        <strain evidence="4 5">GH-19</strain>
    </source>
</reference>
<dbReference type="SMART" id="SM01163">
    <property type="entry name" value="DUF1785"/>
    <property type="match status" value="1"/>
</dbReference>
<dbReference type="Gene3D" id="3.30.420.10">
    <property type="entry name" value="Ribonuclease H-like superfamily/Ribonuclease H"/>
    <property type="match status" value="1"/>
</dbReference>
<proteinExistence type="predicted"/>
<dbReference type="InterPro" id="IPR003165">
    <property type="entry name" value="Piwi"/>
</dbReference>
<dbReference type="Pfam" id="PF16487">
    <property type="entry name" value="ArgoMid"/>
    <property type="match status" value="1"/>
</dbReference>
<evidence type="ECO:0000256" key="1">
    <source>
        <dbReference type="SAM" id="MobiDB-lite"/>
    </source>
</evidence>
<dbReference type="InterPro" id="IPR045246">
    <property type="entry name" value="Piwi_ago-like"/>
</dbReference>
<feature type="domain" description="Piwi" evidence="3">
    <location>
        <begin position="570"/>
        <end position="874"/>
    </location>
</feature>
<dbReference type="InterPro" id="IPR014811">
    <property type="entry name" value="ArgoL1"/>
</dbReference>
<evidence type="ECO:0000259" key="3">
    <source>
        <dbReference type="PROSITE" id="PS50822"/>
    </source>
</evidence>
<dbReference type="Pfam" id="PF02171">
    <property type="entry name" value="Piwi"/>
    <property type="match status" value="1"/>
</dbReference>
<keyword evidence="5" id="KW-1185">Reference proteome</keyword>
<evidence type="ECO:0000259" key="2">
    <source>
        <dbReference type="PROSITE" id="PS50821"/>
    </source>
</evidence>
<dbReference type="PROSITE" id="PS50821">
    <property type="entry name" value="PAZ"/>
    <property type="match status" value="1"/>
</dbReference>